<dbReference type="AlphaFoldDB" id="A0A9P4QL38"/>
<keyword evidence="3" id="KW-0472">Membrane</keyword>
<dbReference type="Pfam" id="PF07690">
    <property type="entry name" value="MFS_1"/>
    <property type="match status" value="1"/>
</dbReference>
<gene>
    <name evidence="5" type="ORF">EJ04DRAFT_97307</name>
</gene>
<keyword evidence="3" id="KW-1133">Transmembrane helix</keyword>
<feature type="transmembrane region" description="Helical" evidence="3">
    <location>
        <begin position="404"/>
        <end position="425"/>
    </location>
</feature>
<feature type="transmembrane region" description="Helical" evidence="3">
    <location>
        <begin position="367"/>
        <end position="384"/>
    </location>
</feature>
<dbReference type="PROSITE" id="PS50850">
    <property type="entry name" value="MFS"/>
    <property type="match status" value="1"/>
</dbReference>
<feature type="transmembrane region" description="Helical" evidence="3">
    <location>
        <begin position="333"/>
        <end position="355"/>
    </location>
</feature>
<feature type="transmembrane region" description="Helical" evidence="3">
    <location>
        <begin position="166"/>
        <end position="187"/>
    </location>
</feature>
<feature type="transmembrane region" description="Helical" evidence="3">
    <location>
        <begin position="246"/>
        <end position="267"/>
    </location>
</feature>
<dbReference type="SUPFAM" id="SSF103473">
    <property type="entry name" value="MFS general substrate transporter"/>
    <property type="match status" value="1"/>
</dbReference>
<organism evidence="5 6">
    <name type="scientific">Polyplosphaeria fusca</name>
    <dbReference type="NCBI Taxonomy" id="682080"/>
    <lineage>
        <taxon>Eukaryota</taxon>
        <taxon>Fungi</taxon>
        <taxon>Dikarya</taxon>
        <taxon>Ascomycota</taxon>
        <taxon>Pezizomycotina</taxon>
        <taxon>Dothideomycetes</taxon>
        <taxon>Pleosporomycetidae</taxon>
        <taxon>Pleosporales</taxon>
        <taxon>Tetraplosphaeriaceae</taxon>
        <taxon>Polyplosphaeria</taxon>
    </lineage>
</organism>
<dbReference type="PANTHER" id="PTHR11360:SF281">
    <property type="entry name" value="ASPYRIDONES EFFLUX PROTEIN APDF-RELATED"/>
    <property type="match status" value="1"/>
</dbReference>
<feature type="domain" description="Major facilitator superfamily (MFS) profile" evidence="4">
    <location>
        <begin position="245"/>
        <end position="434"/>
    </location>
</feature>
<dbReference type="EMBL" id="ML996279">
    <property type="protein sequence ID" value="KAF2728469.1"/>
    <property type="molecule type" value="Genomic_DNA"/>
</dbReference>
<feature type="transmembrane region" description="Helical" evidence="3">
    <location>
        <begin position="132"/>
        <end position="154"/>
    </location>
</feature>
<dbReference type="InterPro" id="IPR011701">
    <property type="entry name" value="MFS"/>
</dbReference>
<keyword evidence="3" id="KW-0812">Transmembrane</keyword>
<proteinExistence type="inferred from homology"/>
<dbReference type="InterPro" id="IPR050327">
    <property type="entry name" value="Proton-linked_MCT"/>
</dbReference>
<feature type="transmembrane region" description="Helical" evidence="3">
    <location>
        <begin position="283"/>
        <end position="302"/>
    </location>
</feature>
<name>A0A9P4QL38_9PLEO</name>
<evidence type="ECO:0000256" key="2">
    <source>
        <dbReference type="ARBA" id="ARBA00006727"/>
    </source>
</evidence>
<feature type="transmembrane region" description="Helical" evidence="3">
    <location>
        <begin position="193"/>
        <end position="214"/>
    </location>
</feature>
<feature type="transmembrane region" description="Helical" evidence="3">
    <location>
        <begin position="75"/>
        <end position="95"/>
    </location>
</feature>
<evidence type="ECO:0000259" key="4">
    <source>
        <dbReference type="PROSITE" id="PS50850"/>
    </source>
</evidence>
<comment type="caution">
    <text evidence="5">The sequence shown here is derived from an EMBL/GenBank/DDBJ whole genome shotgun (WGS) entry which is preliminary data.</text>
</comment>
<evidence type="ECO:0000313" key="6">
    <source>
        <dbReference type="Proteomes" id="UP000799444"/>
    </source>
</evidence>
<dbReference type="PANTHER" id="PTHR11360">
    <property type="entry name" value="MONOCARBOXYLATE TRANSPORTER"/>
    <property type="match status" value="1"/>
</dbReference>
<accession>A0A9P4QL38</accession>
<dbReference type="OrthoDB" id="6509908at2759"/>
<evidence type="ECO:0000313" key="5">
    <source>
        <dbReference type="EMBL" id="KAF2728469.1"/>
    </source>
</evidence>
<evidence type="ECO:0000256" key="3">
    <source>
        <dbReference type="SAM" id="Phobius"/>
    </source>
</evidence>
<feature type="transmembrane region" description="Helical" evidence="3">
    <location>
        <begin position="309"/>
        <end position="327"/>
    </location>
</feature>
<sequence length="434" mass="47067">MSEITSFSRSVSDTTQSTESTISYELKPRESEGGSQAWLTVFGSFLVYYSSFGIINSFGFFQDYYEQEFLAGTPYMTIAVIGTMQIALMNVLSSMSGALCDMYGFKWLYVGAGLGTSSTLFALSFIGQGRFWQVILCQGLLMGTAIAFGVQPALTVVGQHFKQRRALAIGFMLSGCSLGGVCFPIMLTKLLSSIGFAWALRVAALKTIIFYTIATCISTPRNAKVAGSRTVWLSLFDYKGFLDRRYSVLAIGSCVAQLGVFIPSYYIESYRSNVYGPNTMRGYLVPLLNAGGMIGAVLGGLLGDHVGRLNVLSPTYLILGLCCLLLWHFERTILALAIFASVYGFFAGVFGTLLPTVVSQICPDEKLGAQVGALYSLIAVASLVGPPMGGSMIQEHNREGYQILIIYAGVALIIGSLVTFVARLLHNRNLKAKW</sequence>
<dbReference type="InterPro" id="IPR036259">
    <property type="entry name" value="MFS_trans_sf"/>
</dbReference>
<keyword evidence="6" id="KW-1185">Reference proteome</keyword>
<dbReference type="GO" id="GO:0022857">
    <property type="term" value="F:transmembrane transporter activity"/>
    <property type="evidence" value="ECO:0007669"/>
    <property type="project" value="InterPro"/>
</dbReference>
<evidence type="ECO:0000256" key="1">
    <source>
        <dbReference type="ARBA" id="ARBA00004141"/>
    </source>
</evidence>
<feature type="transmembrane region" description="Helical" evidence="3">
    <location>
        <begin position="37"/>
        <end position="55"/>
    </location>
</feature>
<dbReference type="InterPro" id="IPR020846">
    <property type="entry name" value="MFS_dom"/>
</dbReference>
<protein>
    <submittedName>
        <fullName evidence="5">MFS general substrate transporter</fullName>
    </submittedName>
</protein>
<feature type="transmembrane region" description="Helical" evidence="3">
    <location>
        <begin position="107"/>
        <end position="126"/>
    </location>
</feature>
<dbReference type="Proteomes" id="UP000799444">
    <property type="component" value="Unassembled WGS sequence"/>
</dbReference>
<reference evidence="5" key="1">
    <citation type="journal article" date="2020" name="Stud. Mycol.">
        <title>101 Dothideomycetes genomes: a test case for predicting lifestyles and emergence of pathogens.</title>
        <authorList>
            <person name="Haridas S."/>
            <person name="Albert R."/>
            <person name="Binder M."/>
            <person name="Bloem J."/>
            <person name="Labutti K."/>
            <person name="Salamov A."/>
            <person name="Andreopoulos B."/>
            <person name="Baker S."/>
            <person name="Barry K."/>
            <person name="Bills G."/>
            <person name="Bluhm B."/>
            <person name="Cannon C."/>
            <person name="Castanera R."/>
            <person name="Culley D."/>
            <person name="Daum C."/>
            <person name="Ezra D."/>
            <person name="Gonzalez J."/>
            <person name="Henrissat B."/>
            <person name="Kuo A."/>
            <person name="Liang C."/>
            <person name="Lipzen A."/>
            <person name="Lutzoni F."/>
            <person name="Magnuson J."/>
            <person name="Mondo S."/>
            <person name="Nolan M."/>
            <person name="Ohm R."/>
            <person name="Pangilinan J."/>
            <person name="Park H.-J."/>
            <person name="Ramirez L."/>
            <person name="Alfaro M."/>
            <person name="Sun H."/>
            <person name="Tritt A."/>
            <person name="Yoshinaga Y."/>
            <person name="Zwiers L.-H."/>
            <person name="Turgeon B."/>
            <person name="Goodwin S."/>
            <person name="Spatafora J."/>
            <person name="Crous P."/>
            <person name="Grigoriev I."/>
        </authorList>
    </citation>
    <scope>NUCLEOTIDE SEQUENCE</scope>
    <source>
        <strain evidence="5">CBS 125425</strain>
    </source>
</reference>
<comment type="similarity">
    <text evidence="2">Belongs to the major facilitator superfamily. Monocarboxylate porter (TC 2.A.1.13) family.</text>
</comment>
<comment type="subcellular location">
    <subcellularLocation>
        <location evidence="1">Membrane</location>
        <topology evidence="1">Multi-pass membrane protein</topology>
    </subcellularLocation>
</comment>
<dbReference type="GO" id="GO:0016020">
    <property type="term" value="C:membrane"/>
    <property type="evidence" value="ECO:0007669"/>
    <property type="project" value="UniProtKB-SubCell"/>
</dbReference>
<dbReference type="Gene3D" id="1.20.1250.20">
    <property type="entry name" value="MFS general substrate transporter like domains"/>
    <property type="match status" value="2"/>
</dbReference>